<keyword evidence="1" id="KW-0472">Membrane</keyword>
<dbReference type="AlphaFoldDB" id="A0A329YF22"/>
<protein>
    <submittedName>
        <fullName evidence="2">DUF2177 domain-containing protein</fullName>
    </submittedName>
</protein>
<dbReference type="OrthoDB" id="166547at2"/>
<keyword evidence="1" id="KW-1133">Transmembrane helix</keyword>
<feature type="transmembrane region" description="Helical" evidence="1">
    <location>
        <begin position="47"/>
        <end position="68"/>
    </location>
</feature>
<reference evidence="2 3" key="1">
    <citation type="submission" date="2018-06" db="EMBL/GenBank/DDBJ databases">
        <title>Whole Genome Sequence of an efficient microsymbiont, Rhizobium tropici.</title>
        <authorList>
            <person name="Srinivasan R."/>
            <person name="Singh H.V."/>
            <person name="Srivastava R."/>
            <person name="Kumari B."/>
            <person name="Radhakrishna A."/>
        </authorList>
    </citation>
    <scope>NUCLEOTIDE SEQUENCE [LARGE SCALE GENOMIC DNA]</scope>
    <source>
        <strain evidence="2 3">IGFRI Rhizo-19</strain>
    </source>
</reference>
<evidence type="ECO:0000313" key="2">
    <source>
        <dbReference type="EMBL" id="RAX40392.1"/>
    </source>
</evidence>
<accession>A0A329YF22</accession>
<dbReference type="EMBL" id="QMKK01000042">
    <property type="protein sequence ID" value="RAX40392.1"/>
    <property type="molecule type" value="Genomic_DNA"/>
</dbReference>
<sequence length="143" mass="15473">MENVVKTYVVAYVVTLVMFVAIDFIWLSSMIDRLYRPVMADMLAADFRLAPAIAFYLIYALGLTFLAVRPGLIGESIQTAIVCGAMLGFTAYATYDLTNQATLKNWSTVLTLADLCWGTILSGIAAGCGQSITARLFGSLTHG</sequence>
<feature type="transmembrane region" description="Helical" evidence="1">
    <location>
        <begin position="7"/>
        <end position="27"/>
    </location>
</feature>
<dbReference type="InterPro" id="IPR018687">
    <property type="entry name" value="DUF2177_membr"/>
</dbReference>
<name>A0A329YF22_RHITR</name>
<dbReference type="Proteomes" id="UP000251205">
    <property type="component" value="Unassembled WGS sequence"/>
</dbReference>
<evidence type="ECO:0000313" key="3">
    <source>
        <dbReference type="Proteomes" id="UP000251205"/>
    </source>
</evidence>
<organism evidence="2 3">
    <name type="scientific">Rhizobium tropici</name>
    <dbReference type="NCBI Taxonomy" id="398"/>
    <lineage>
        <taxon>Bacteria</taxon>
        <taxon>Pseudomonadati</taxon>
        <taxon>Pseudomonadota</taxon>
        <taxon>Alphaproteobacteria</taxon>
        <taxon>Hyphomicrobiales</taxon>
        <taxon>Rhizobiaceae</taxon>
        <taxon>Rhizobium/Agrobacterium group</taxon>
        <taxon>Rhizobium</taxon>
    </lineage>
</organism>
<keyword evidence="1" id="KW-0812">Transmembrane</keyword>
<proteinExistence type="predicted"/>
<dbReference type="Pfam" id="PF09945">
    <property type="entry name" value="DUF2177"/>
    <property type="match status" value="1"/>
</dbReference>
<gene>
    <name evidence="2" type="ORF">DQ393_17425</name>
</gene>
<comment type="caution">
    <text evidence="2">The sequence shown here is derived from an EMBL/GenBank/DDBJ whole genome shotgun (WGS) entry which is preliminary data.</text>
</comment>
<evidence type="ECO:0000256" key="1">
    <source>
        <dbReference type="SAM" id="Phobius"/>
    </source>
</evidence>